<evidence type="ECO:0000256" key="1">
    <source>
        <dbReference type="SAM" id="MobiDB-lite"/>
    </source>
</evidence>
<organism evidence="3 4">
    <name type="scientific">Pistricoccus aurantiacus</name>
    <dbReference type="NCBI Taxonomy" id="1883414"/>
    <lineage>
        <taxon>Bacteria</taxon>
        <taxon>Pseudomonadati</taxon>
        <taxon>Pseudomonadota</taxon>
        <taxon>Gammaproteobacteria</taxon>
        <taxon>Oceanospirillales</taxon>
        <taxon>Halomonadaceae</taxon>
        <taxon>Pistricoccus</taxon>
    </lineage>
</organism>
<proteinExistence type="predicted"/>
<evidence type="ECO:0000313" key="4">
    <source>
        <dbReference type="Proteomes" id="UP000321272"/>
    </source>
</evidence>
<keyword evidence="2" id="KW-1133">Transmembrane helix</keyword>
<feature type="compositionally biased region" description="Basic and acidic residues" evidence="1">
    <location>
        <begin position="863"/>
        <end position="872"/>
    </location>
</feature>
<evidence type="ECO:0000313" key="3">
    <source>
        <dbReference type="EMBL" id="QEA39546.1"/>
    </source>
</evidence>
<keyword evidence="4" id="KW-1185">Reference proteome</keyword>
<gene>
    <name evidence="3" type="ORF">FGL86_10970</name>
</gene>
<keyword evidence="2" id="KW-0812">Transmembrane</keyword>
<sequence>MHARPPPSTFPKRRYLRWLAGGIGVVVLLGTGYLIGLAWLLDSHWLQQRLSRLPGVTVSWSAASSPSLDRLDVQNLTIRRADENLAVALEVDRARLHLSWWALLFRRLEIHSLEAEGLRSLEVNEHRLMAGATSRVRFDDLVLDEENLGVGGMELALKEARIRRMQGPDDHRTLARDIRLQGEFSLQTFRPAQAPGLLALKFLSGDLEVAAEADAWDVFNPYLVELDGLRLAGRGNLQGRLAIAKGVLLADSELTLNSPQLALDLDEKALLAPKSALAQKNGRRYRLEGRGQVTARIEKQEDAAVSVLTLSLDNMRMVDLSENRPFLTSKRFHLSGDLPQLDLASPPRALDTAALVWQDARLPDAAALARYLPKNLPFDLHGGKARLDARLDYRDDRLQGGFELSGDSVDLTLLGRRIASELGLDVKLVELNPLQGRLNLSGTRLRVRARNSDDSVPLQTELLLREARLTLASTSNAATPPLAGRVVLQGRVAELGFFDKFLPGAHGLALSGNGLLEAELILQGDLLQPGSRLWISADPLGLEFLDYVASGSGRVEATIDSASGSVVLRIALPAFALRSQGSDISHVSGRHLLIETTLSDTALSEALSGMPPTLEDQVTRISLPRIEVPDLRLYNAYLPQDAGVELLSGQASLEAYLDLQGYQARGNLALNAFEAALRIGDQRMQGDIGLQVRLAEGDLQRRWFDVSGSTLRLDNLSRQGGSLLHQAEESGWWVELKLEAGQLLWAQPLNLNAGLALRMRDSGFPLRLLLEDVRQRKWLNRLLTVRNIQGRARLQLADKSLVLRDARLTGQQLEILADLVRQGETLDGALYAGYAALGLGLEIDAGKTRLHLIKPRRWYEQARRSSKAKPDLETPVQQQPALKTPPKEDWYRALPLSPVVSDPLKE</sequence>
<reference evidence="3 4" key="1">
    <citation type="submission" date="2019-06" db="EMBL/GenBank/DDBJ databases">
        <title>Genome analyses of bacteria isolated from kimchi.</title>
        <authorList>
            <person name="Lee S."/>
            <person name="Ahn S."/>
            <person name="Roh S."/>
        </authorList>
    </citation>
    <scope>NUCLEOTIDE SEQUENCE [LARGE SCALE GENOMIC DNA]</scope>
    <source>
        <strain evidence="3 4">CBA4606</strain>
    </source>
</reference>
<dbReference type="RefSeq" id="WP_147184597.1">
    <property type="nucleotide sequence ID" value="NZ_CP042382.1"/>
</dbReference>
<name>A0A5B8SS96_9GAMM</name>
<dbReference type="KEGG" id="paur:FGL86_10970"/>
<dbReference type="EMBL" id="CP042382">
    <property type="protein sequence ID" value="QEA39546.1"/>
    <property type="molecule type" value="Genomic_DNA"/>
</dbReference>
<keyword evidence="2" id="KW-0472">Membrane</keyword>
<dbReference type="AlphaFoldDB" id="A0A5B8SS96"/>
<accession>A0A5B8SS96</accession>
<feature type="region of interest" description="Disordered" evidence="1">
    <location>
        <begin position="863"/>
        <end position="894"/>
    </location>
</feature>
<dbReference type="OrthoDB" id="6126320at2"/>
<evidence type="ECO:0000256" key="2">
    <source>
        <dbReference type="SAM" id="Phobius"/>
    </source>
</evidence>
<feature type="transmembrane region" description="Helical" evidence="2">
    <location>
        <begin position="18"/>
        <end position="41"/>
    </location>
</feature>
<dbReference type="Proteomes" id="UP000321272">
    <property type="component" value="Chromosome"/>
</dbReference>
<protein>
    <submittedName>
        <fullName evidence="3">Uncharacterized protein</fullName>
    </submittedName>
</protein>